<dbReference type="EMBL" id="JABEZW010218216">
    <property type="protein sequence ID" value="MBA0785272.1"/>
    <property type="molecule type" value="Genomic_DNA"/>
</dbReference>
<accession>A0A7J9FIW5</accession>
<dbReference type="Gene3D" id="3.80.10.10">
    <property type="entry name" value="Ribonuclease Inhibitor"/>
    <property type="match status" value="1"/>
</dbReference>
<gene>
    <name evidence="3" type="ORF">Gotri_026472</name>
</gene>
<proteinExistence type="predicted"/>
<reference evidence="3 4" key="1">
    <citation type="journal article" date="2019" name="Genome Biol. Evol.">
        <title>Insights into the evolution of the New World diploid cottons (Gossypium, subgenus Houzingenia) based on genome sequencing.</title>
        <authorList>
            <person name="Grover C.E."/>
            <person name="Arick M.A. 2nd"/>
            <person name="Thrash A."/>
            <person name="Conover J.L."/>
            <person name="Sanders W.S."/>
            <person name="Peterson D.G."/>
            <person name="Frelichowski J.E."/>
            <person name="Scheffler J.A."/>
            <person name="Scheffler B.E."/>
            <person name="Wendel J.F."/>
        </authorList>
    </citation>
    <scope>NUCLEOTIDE SEQUENCE [LARGE SCALE GENOMIC DNA]</scope>
    <source>
        <strain evidence="3">8</strain>
        <tissue evidence="3">Leaf</tissue>
    </source>
</reference>
<sequence length="268" mass="30619">MELMLPNLGDMEFELRNFGDMDQFPPDLFQHIKVFAVSGGSPFSLFSFVRRFYNLERLEVSHFDFKHVVPCKGGAGTLPPIRNLKLVSARNLKHIWRKDSELDHILSNLQTLTVHNCDDWVNIRGFSSSLQNLTNLNVSLCRMMTNLFTPSVLKNLVQLTTIKVADCTEMTEIVGDEGDCHQTIVVSKLKCLQLLNLKSLTSFCPGYYNFEFPCLEELVVERCPSLKIFSEGVLSTPQLQRIKQSRFPEKCSWTSDLNTTIQQLYTGK</sequence>
<feature type="domain" description="Disease resistance protein At4g27190-like leucine-rich repeats" evidence="2">
    <location>
        <begin position="25"/>
        <end position="120"/>
    </location>
</feature>
<dbReference type="SUPFAM" id="SSF52047">
    <property type="entry name" value="RNI-like"/>
    <property type="match status" value="1"/>
</dbReference>
<organism evidence="3 4">
    <name type="scientific">Gossypium trilobum</name>
    <dbReference type="NCBI Taxonomy" id="34281"/>
    <lineage>
        <taxon>Eukaryota</taxon>
        <taxon>Viridiplantae</taxon>
        <taxon>Streptophyta</taxon>
        <taxon>Embryophyta</taxon>
        <taxon>Tracheophyta</taxon>
        <taxon>Spermatophyta</taxon>
        <taxon>Magnoliopsida</taxon>
        <taxon>eudicotyledons</taxon>
        <taxon>Gunneridae</taxon>
        <taxon>Pentapetalae</taxon>
        <taxon>rosids</taxon>
        <taxon>malvids</taxon>
        <taxon>Malvales</taxon>
        <taxon>Malvaceae</taxon>
        <taxon>Malvoideae</taxon>
        <taxon>Gossypium</taxon>
    </lineage>
</organism>
<evidence type="ECO:0000313" key="3">
    <source>
        <dbReference type="EMBL" id="MBA0785272.1"/>
    </source>
</evidence>
<comment type="caution">
    <text evidence="3">The sequence shown here is derived from an EMBL/GenBank/DDBJ whole genome shotgun (WGS) entry which is preliminary data.</text>
</comment>
<dbReference type="Pfam" id="PF23247">
    <property type="entry name" value="LRR_RPS2"/>
    <property type="match status" value="2"/>
</dbReference>
<evidence type="ECO:0000256" key="1">
    <source>
        <dbReference type="ARBA" id="ARBA00022821"/>
    </source>
</evidence>
<feature type="non-terminal residue" evidence="3">
    <location>
        <position position="268"/>
    </location>
</feature>
<evidence type="ECO:0000313" key="4">
    <source>
        <dbReference type="Proteomes" id="UP000593568"/>
    </source>
</evidence>
<dbReference type="Proteomes" id="UP000593568">
    <property type="component" value="Unassembled WGS sequence"/>
</dbReference>
<dbReference type="PANTHER" id="PTHR33463">
    <property type="entry name" value="NB-ARC DOMAIN-CONTAINING PROTEIN-RELATED"/>
    <property type="match status" value="1"/>
</dbReference>
<evidence type="ECO:0000259" key="2">
    <source>
        <dbReference type="Pfam" id="PF23247"/>
    </source>
</evidence>
<keyword evidence="1" id="KW-0611">Plant defense</keyword>
<dbReference type="PANTHER" id="PTHR33463:SF204">
    <property type="entry name" value="NB-ARC DOMAIN-CONTAINING PROTEIN"/>
    <property type="match status" value="1"/>
</dbReference>
<dbReference type="InterPro" id="IPR057135">
    <property type="entry name" value="At4g27190-like_LRR"/>
</dbReference>
<keyword evidence="4" id="KW-1185">Reference proteome</keyword>
<dbReference type="InterPro" id="IPR050905">
    <property type="entry name" value="Plant_NBS-LRR"/>
</dbReference>
<protein>
    <recommendedName>
        <fullName evidence="2">Disease resistance protein At4g27190-like leucine-rich repeats domain-containing protein</fullName>
    </recommendedName>
</protein>
<feature type="domain" description="Disease resistance protein At4g27190-like leucine-rich repeats" evidence="2">
    <location>
        <begin position="128"/>
        <end position="167"/>
    </location>
</feature>
<dbReference type="InterPro" id="IPR032675">
    <property type="entry name" value="LRR_dom_sf"/>
</dbReference>
<dbReference type="AlphaFoldDB" id="A0A7J9FIW5"/>
<name>A0A7J9FIW5_9ROSI</name>